<dbReference type="RefSeq" id="WP_169699811.1">
    <property type="nucleotide sequence ID" value="NZ_LS974202.1"/>
</dbReference>
<dbReference type="KEGG" id="minf:MESINF_2251"/>
<organism evidence="2 3">
    <name type="scientific">Mesotoga infera</name>
    <dbReference type="NCBI Taxonomy" id="1236046"/>
    <lineage>
        <taxon>Bacteria</taxon>
        <taxon>Thermotogati</taxon>
        <taxon>Thermotogota</taxon>
        <taxon>Thermotogae</taxon>
        <taxon>Kosmotogales</taxon>
        <taxon>Kosmotogaceae</taxon>
        <taxon>Mesotoga</taxon>
    </lineage>
</organism>
<keyword evidence="3" id="KW-1185">Reference proteome</keyword>
<evidence type="ECO:0000256" key="1">
    <source>
        <dbReference type="SAM" id="Phobius"/>
    </source>
</evidence>
<dbReference type="EMBL" id="LS974202">
    <property type="protein sequence ID" value="SSC13691.1"/>
    <property type="molecule type" value="Genomic_DNA"/>
</dbReference>
<dbReference type="InterPro" id="IPR010181">
    <property type="entry name" value="CGCAxxGCC_motif"/>
</dbReference>
<evidence type="ECO:0000313" key="2">
    <source>
        <dbReference type="EMBL" id="SSC13691.1"/>
    </source>
</evidence>
<keyword evidence="1" id="KW-0472">Membrane</keyword>
<gene>
    <name evidence="2" type="ORF">MESINF_2251</name>
</gene>
<dbReference type="AlphaFoldDB" id="A0A7Z7PP50"/>
<feature type="transmembrane region" description="Helical" evidence="1">
    <location>
        <begin position="50"/>
        <end position="71"/>
    </location>
</feature>
<dbReference type="Pfam" id="PF09719">
    <property type="entry name" value="C_GCAxxG_C_C"/>
    <property type="match status" value="1"/>
</dbReference>
<accession>A0A7Z7PP50</accession>
<proteinExistence type="predicted"/>
<keyword evidence="1" id="KW-0812">Transmembrane</keyword>
<protein>
    <submittedName>
        <fullName evidence="2">C_GCAxxG_C_C family protein</fullName>
    </submittedName>
</protein>
<dbReference type="NCBIfam" id="TIGR01909">
    <property type="entry name" value="C_GCAxxG_C_C"/>
    <property type="match status" value="1"/>
</dbReference>
<evidence type="ECO:0000313" key="3">
    <source>
        <dbReference type="Proteomes" id="UP000250796"/>
    </source>
</evidence>
<sequence>MLEDSAANYYSALDVDRNCSEALIYGANDEFLLDLPLEALRMMGPFGGGMSIESICGAITGALAVIGILYNRDDPTDRDRMKKIAERFLREFRSRYGCLDCACLKDKYRDEWKKCEPVVRMSARLLEEIIKAEESRRPFGKE</sequence>
<keyword evidence="1" id="KW-1133">Transmembrane helix</keyword>
<dbReference type="Proteomes" id="UP000250796">
    <property type="component" value="Chromosome MESINF"/>
</dbReference>
<reference evidence="2 3" key="1">
    <citation type="submission" date="2017-01" db="EMBL/GenBank/DDBJ databases">
        <authorList>
            <person name="Erauso G."/>
        </authorList>
    </citation>
    <scope>NUCLEOTIDE SEQUENCE [LARGE SCALE GENOMIC DNA]</scope>
    <source>
        <strain evidence="2">MESINF1</strain>
    </source>
</reference>
<name>A0A7Z7PP50_9BACT</name>